<dbReference type="AlphaFoldDB" id="A0A8J2S813"/>
<gene>
    <name evidence="1" type="ORF">PECAL_1P30990</name>
</gene>
<dbReference type="EMBL" id="CAKKNE010000001">
    <property type="protein sequence ID" value="CAH0366598.1"/>
    <property type="molecule type" value="Genomic_DNA"/>
</dbReference>
<dbReference type="Proteomes" id="UP000789595">
    <property type="component" value="Unassembled WGS sequence"/>
</dbReference>
<evidence type="ECO:0000313" key="1">
    <source>
        <dbReference type="EMBL" id="CAH0366598.1"/>
    </source>
</evidence>
<organism evidence="1 2">
    <name type="scientific">Pelagomonas calceolata</name>
    <dbReference type="NCBI Taxonomy" id="35677"/>
    <lineage>
        <taxon>Eukaryota</taxon>
        <taxon>Sar</taxon>
        <taxon>Stramenopiles</taxon>
        <taxon>Ochrophyta</taxon>
        <taxon>Pelagophyceae</taxon>
        <taxon>Pelagomonadales</taxon>
        <taxon>Pelagomonadaceae</taxon>
        <taxon>Pelagomonas</taxon>
    </lineage>
</organism>
<reference evidence="1" key="1">
    <citation type="submission" date="2021-11" db="EMBL/GenBank/DDBJ databases">
        <authorList>
            <consortium name="Genoscope - CEA"/>
            <person name="William W."/>
        </authorList>
    </citation>
    <scope>NUCLEOTIDE SEQUENCE</scope>
</reference>
<comment type="caution">
    <text evidence="1">The sequence shown here is derived from an EMBL/GenBank/DDBJ whole genome shotgun (WGS) entry which is preliminary data.</text>
</comment>
<proteinExistence type="predicted"/>
<keyword evidence="2" id="KW-1185">Reference proteome</keyword>
<name>A0A8J2S813_9STRA</name>
<dbReference type="OrthoDB" id="55555at2759"/>
<evidence type="ECO:0000313" key="2">
    <source>
        <dbReference type="Proteomes" id="UP000789595"/>
    </source>
</evidence>
<protein>
    <submittedName>
        <fullName evidence="1">Uncharacterized protein</fullName>
    </submittedName>
</protein>
<accession>A0A8J2S813</accession>
<sequence length="338" mass="37158">MYILLLAAASVRGQREAVVVPVGPKNRTEAERQCVRQRLEAIVDSSGGGRLSGRPVYALSNESWVASATQTYGVVQQQNFTYFGYHTSPWRSFAGQRSGVSKPAFVRWLADSKYVAAWHIEEDVFFTGRWRDLFASAPPGADLVARFSIVNGTWNPSPGMVKQRRLKCRIGSKKCTSGLVTRTAWSVLRMTRRFAKRLAEAFDANAAEGYHEALTAQFCYSLGDSDCKWADLPESAIGTLGFGGERLCERVPASMANEKGWRRRPKDTEYTLDFAATLGGKLVAGKKLYHPVKCAADAKLGALARGMAQGHNSMEMSTPRQDMLVGALEGFLEDLPSS</sequence>